<dbReference type="CDD" id="cd17470">
    <property type="entry name" value="T3SS_Flik_C"/>
    <property type="match status" value="1"/>
</dbReference>
<keyword evidence="1" id="KW-0175">Coiled coil</keyword>
<feature type="compositionally biased region" description="Polar residues" evidence="2">
    <location>
        <begin position="266"/>
        <end position="279"/>
    </location>
</feature>
<feature type="coiled-coil region" evidence="1">
    <location>
        <begin position="563"/>
        <end position="590"/>
    </location>
</feature>
<feature type="region of interest" description="Disordered" evidence="2">
    <location>
        <begin position="598"/>
        <end position="630"/>
    </location>
</feature>
<feature type="region of interest" description="Disordered" evidence="2">
    <location>
        <begin position="258"/>
        <end position="294"/>
    </location>
</feature>
<comment type="caution">
    <text evidence="4">The sequence shown here is derived from an EMBL/GenBank/DDBJ whole genome shotgun (WGS) entry which is preliminary data.</text>
</comment>
<dbReference type="Pfam" id="PF02120">
    <property type="entry name" value="Flg_hook"/>
    <property type="match status" value="1"/>
</dbReference>
<feature type="compositionally biased region" description="Low complexity" evidence="2">
    <location>
        <begin position="20"/>
        <end position="32"/>
    </location>
</feature>
<feature type="region of interest" description="Disordered" evidence="2">
    <location>
        <begin position="364"/>
        <end position="393"/>
    </location>
</feature>
<reference evidence="4 5" key="1">
    <citation type="journal article" date="2019" name="Int. J. Syst. Evol. Microbiol.">
        <title>The Global Catalogue of Microorganisms (GCM) 10K type strain sequencing project: providing services to taxonomists for standard genome sequencing and annotation.</title>
        <authorList>
            <consortium name="The Broad Institute Genomics Platform"/>
            <consortium name="The Broad Institute Genome Sequencing Center for Infectious Disease"/>
            <person name="Wu L."/>
            <person name="Ma J."/>
        </authorList>
    </citation>
    <scope>NUCLEOTIDE SEQUENCE [LARGE SCALE GENOMIC DNA]</scope>
    <source>
        <strain evidence="4 5">JCM 15608</strain>
    </source>
</reference>
<evidence type="ECO:0000259" key="3">
    <source>
        <dbReference type="Pfam" id="PF02120"/>
    </source>
</evidence>
<keyword evidence="5" id="KW-1185">Reference proteome</keyword>
<organism evidence="4 5">
    <name type="scientific">Colwellia asteriadis</name>
    <dbReference type="NCBI Taxonomy" id="517723"/>
    <lineage>
        <taxon>Bacteria</taxon>
        <taxon>Pseudomonadati</taxon>
        <taxon>Pseudomonadota</taxon>
        <taxon>Gammaproteobacteria</taxon>
        <taxon>Alteromonadales</taxon>
        <taxon>Colwelliaceae</taxon>
        <taxon>Colwellia</taxon>
    </lineage>
</organism>
<feature type="compositionally biased region" description="Acidic residues" evidence="2">
    <location>
        <begin position="93"/>
        <end position="102"/>
    </location>
</feature>
<evidence type="ECO:0000256" key="1">
    <source>
        <dbReference type="SAM" id="Coils"/>
    </source>
</evidence>
<name>A0ABN1L5U3_9GAMM</name>
<sequence>MQQVNTLAIMSPQDTESTHKNSSVVKNSNDSDFSTFVDKHLDKKSVEGKEKSEKTGKSDDERSSGKVDNGHAIAADGNAEKAVNNEVTQGSVSEDDDIESLPETDTAGEGQVGKTQKNDPLAQSEQFFSLLYQSDNALTNNQVKTKVTTNADVNITTPSTASTDEAVGADKDQIVNYQASTEHKLKAFINQNTDVQSIANNSSTTTANLMSYQQAVSVNKLAGENDKALPLSENISELLEEHEQDVAFNANRFVTGKAQPEDTKPTLGSQVPVTPTNTAKDAPLITSPANEPVSKNIEAMQLSSKEVTSDSELALKSQQTSSLITENTSKILNGKAVGTQFEESTQNKELVSSKVAEAIKQELNGQPQNQVQSQVKNNANQVEPKSQQTKQSTINSNLAETLKTQNQIAAQESEENSAADDLNVEKQAVEAELMLTGKGSEPVVAKSEGSQVANPQVRSINDSASHVTQIRHESQAYNAHESAMKMDQSVTSEVIQTQKHNVQLQQETIAIFRKDFAEAVKDKVMLVISQKLQQFDITLDPPEFGNMQVRVNLQGEQASVNFVVQNQQAKDALEQNMHKLKDMLAEQGVDVGGADVQQQNKNQADSDDNASQGASHSNSTGKEQEDHSEHILSAALVNSSASGVDYYV</sequence>
<dbReference type="PANTHER" id="PTHR37533:SF2">
    <property type="entry name" value="FLAGELLAR HOOK-LENGTH CONTROL PROTEIN"/>
    <property type="match status" value="1"/>
</dbReference>
<dbReference type="RefSeq" id="WP_343816631.1">
    <property type="nucleotide sequence ID" value="NZ_BAAAFA010000004.1"/>
</dbReference>
<dbReference type="EMBL" id="BAAAFA010000004">
    <property type="protein sequence ID" value="GAA0815627.1"/>
    <property type="molecule type" value="Genomic_DNA"/>
</dbReference>
<feature type="compositionally biased region" description="Basic and acidic residues" evidence="2">
    <location>
        <begin position="37"/>
        <end position="69"/>
    </location>
</feature>
<evidence type="ECO:0000313" key="5">
    <source>
        <dbReference type="Proteomes" id="UP001500021"/>
    </source>
</evidence>
<feature type="domain" description="Flagellar hook-length control protein-like C-terminal" evidence="3">
    <location>
        <begin position="525"/>
        <end position="604"/>
    </location>
</feature>
<protein>
    <recommendedName>
        <fullName evidence="3">Flagellar hook-length control protein-like C-terminal domain-containing protein</fullName>
    </recommendedName>
</protein>
<dbReference type="InterPro" id="IPR038610">
    <property type="entry name" value="FliK-like_C_sf"/>
</dbReference>
<feature type="compositionally biased region" description="Polar residues" evidence="2">
    <location>
        <begin position="1"/>
        <end position="15"/>
    </location>
</feature>
<evidence type="ECO:0000256" key="2">
    <source>
        <dbReference type="SAM" id="MobiDB-lite"/>
    </source>
</evidence>
<dbReference type="InterPro" id="IPR021136">
    <property type="entry name" value="Flagellar_hook_control-like_C"/>
</dbReference>
<dbReference type="PANTHER" id="PTHR37533">
    <property type="entry name" value="FLAGELLAR HOOK-LENGTH CONTROL PROTEIN"/>
    <property type="match status" value="1"/>
</dbReference>
<gene>
    <name evidence="4" type="ORF">GCM10009111_14210</name>
</gene>
<evidence type="ECO:0000313" key="4">
    <source>
        <dbReference type="EMBL" id="GAA0815627.1"/>
    </source>
</evidence>
<feature type="compositionally biased region" description="Polar residues" evidence="2">
    <location>
        <begin position="598"/>
        <end position="621"/>
    </location>
</feature>
<dbReference type="Proteomes" id="UP001500021">
    <property type="component" value="Unassembled WGS sequence"/>
</dbReference>
<accession>A0ABN1L5U3</accession>
<dbReference type="Gene3D" id="3.30.750.140">
    <property type="match status" value="1"/>
</dbReference>
<dbReference type="InterPro" id="IPR052563">
    <property type="entry name" value="FliK"/>
</dbReference>
<feature type="region of interest" description="Disordered" evidence="2">
    <location>
        <begin position="1"/>
        <end position="118"/>
    </location>
</feature>
<proteinExistence type="predicted"/>